<accession>A0ABT9EBN4</accession>
<gene>
    <name evidence="3" type="ORF">Q7A36_34680</name>
</gene>
<dbReference type="SUPFAM" id="SSF54427">
    <property type="entry name" value="NTF2-like"/>
    <property type="match status" value="1"/>
</dbReference>
<dbReference type="NCBIfam" id="TIGR02246">
    <property type="entry name" value="SgcJ/EcaC family oxidoreductase"/>
    <property type="match status" value="1"/>
</dbReference>
<dbReference type="RefSeq" id="WP_305108376.1">
    <property type="nucleotide sequence ID" value="NZ_JAUTWS010000097.1"/>
</dbReference>
<evidence type="ECO:0000256" key="1">
    <source>
        <dbReference type="SAM" id="SignalP"/>
    </source>
</evidence>
<dbReference type="InterPro" id="IPR037401">
    <property type="entry name" value="SnoaL-like"/>
</dbReference>
<evidence type="ECO:0000313" key="3">
    <source>
        <dbReference type="EMBL" id="MDO9713519.1"/>
    </source>
</evidence>
<dbReference type="InterPro" id="IPR011944">
    <property type="entry name" value="Steroid_delta5-4_isomerase"/>
</dbReference>
<feature type="domain" description="SnoaL-like" evidence="2">
    <location>
        <begin position="35"/>
        <end position="114"/>
    </location>
</feature>
<dbReference type="Proteomes" id="UP001243009">
    <property type="component" value="Unassembled WGS sequence"/>
</dbReference>
<protein>
    <submittedName>
        <fullName evidence="3">Nuclear transport factor 2 family protein</fullName>
    </submittedName>
</protein>
<comment type="caution">
    <text evidence="3">The sequence shown here is derived from an EMBL/GenBank/DDBJ whole genome shotgun (WGS) entry which is preliminary data.</text>
</comment>
<dbReference type="InterPro" id="IPR032710">
    <property type="entry name" value="NTF2-like_dom_sf"/>
</dbReference>
<sequence length="141" mass="15428">MYRRTLAFAALLVGFTSSVSAAEEPLTVVQDLASHWMAAYNGGDARTLADLYITDATFLSGLVGALKGRQEIEAAISRLMKQSPHITFTPREAHQSGDVIWAYWDYTIVGGPSGYGMITAVRQPDAWRIAMHTSNVRPRAP</sequence>
<feature type="signal peptide" evidence="1">
    <location>
        <begin position="1"/>
        <end position="21"/>
    </location>
</feature>
<reference evidence="3 4" key="1">
    <citation type="submission" date="2023-08" db="EMBL/GenBank/DDBJ databases">
        <title>The draft genome sequence of Paracraurococcus sp. LOR1-02.</title>
        <authorList>
            <person name="Kingkaew E."/>
            <person name="Tanasupawat S."/>
        </authorList>
    </citation>
    <scope>NUCLEOTIDE SEQUENCE [LARGE SCALE GENOMIC DNA]</scope>
    <source>
        <strain evidence="3 4">LOR1-02</strain>
    </source>
</reference>
<dbReference type="Pfam" id="PF12680">
    <property type="entry name" value="SnoaL_2"/>
    <property type="match status" value="1"/>
</dbReference>
<name>A0ABT9EBN4_9PROT</name>
<proteinExistence type="predicted"/>
<evidence type="ECO:0000259" key="2">
    <source>
        <dbReference type="Pfam" id="PF12680"/>
    </source>
</evidence>
<feature type="chain" id="PRO_5045330182" evidence="1">
    <location>
        <begin position="22"/>
        <end position="141"/>
    </location>
</feature>
<dbReference type="EMBL" id="JAUTWS010000097">
    <property type="protein sequence ID" value="MDO9713519.1"/>
    <property type="molecule type" value="Genomic_DNA"/>
</dbReference>
<organism evidence="3 4">
    <name type="scientific">Paracraurococcus lichenis</name>
    <dbReference type="NCBI Taxonomy" id="3064888"/>
    <lineage>
        <taxon>Bacteria</taxon>
        <taxon>Pseudomonadati</taxon>
        <taxon>Pseudomonadota</taxon>
        <taxon>Alphaproteobacteria</taxon>
        <taxon>Acetobacterales</taxon>
        <taxon>Roseomonadaceae</taxon>
        <taxon>Paracraurococcus</taxon>
    </lineage>
</organism>
<keyword evidence="1" id="KW-0732">Signal</keyword>
<keyword evidence="4" id="KW-1185">Reference proteome</keyword>
<evidence type="ECO:0000313" key="4">
    <source>
        <dbReference type="Proteomes" id="UP001243009"/>
    </source>
</evidence>
<dbReference type="Gene3D" id="3.10.450.50">
    <property type="match status" value="1"/>
</dbReference>